<name>A0A8T1NFF1_CARIL</name>
<dbReference type="Pfam" id="PF03140">
    <property type="entry name" value="DUF247"/>
    <property type="match status" value="1"/>
</dbReference>
<dbReference type="EMBL" id="CM031822">
    <property type="protein sequence ID" value="KAG6628572.1"/>
    <property type="molecule type" value="Genomic_DNA"/>
</dbReference>
<protein>
    <submittedName>
        <fullName evidence="2">Uncharacterized protein</fullName>
    </submittedName>
</protein>
<proteinExistence type="predicted"/>
<dbReference type="AlphaFoldDB" id="A0A8T1NFF1"/>
<comment type="caution">
    <text evidence="2">The sequence shown here is derived from an EMBL/GenBank/DDBJ whole genome shotgun (WGS) entry which is preliminary data.</text>
</comment>
<sequence>MACRVASRVSEKDLECKEFLIDIPSVPEPAEWPECCIYRVPKKLRKVNKEAYTPKLVSIGPLHHRKRELRDMEKQKLRYLRDFCYRTGKNRKDLALIIEEKEAEIRHCYAEPSRLGSGEFVNMILMDGIFIIELFLRTDESKSDYILSKPWLRNSIEHDLILLENQLPFFVLEDLYKSFDYGSSNYKEVYPNREDTPFLKLSRNYFSNYDPKTDSNIGEEVKHFTDLLRYFFFPPDLKGKEGVNESKRIDHLYSATKLDEAGVQFEAVHERHLTDIQFHKGNCLEHCPYLNCSWLLNCLPCLKCLVCLKSMQPFLELPALIVDDTTECVFRNLMALEQCHYPTQAYICNYILLLDYLINTEKDVDLLVEKKVIVNQIGSDEAVATLVNKLGHQIVEVNSCHYKLSRKLNEHYEDFWNRNMATLTTVYFRDIWRGTATVVGIVILFLTVWNIFLRHFVKLPRT</sequence>
<keyword evidence="1" id="KW-1133">Transmembrane helix</keyword>
<keyword evidence="3" id="KW-1185">Reference proteome</keyword>
<keyword evidence="1" id="KW-0812">Transmembrane</keyword>
<evidence type="ECO:0000313" key="3">
    <source>
        <dbReference type="Proteomes" id="UP000811609"/>
    </source>
</evidence>
<dbReference type="PANTHER" id="PTHR31170:SF9">
    <property type="entry name" value="PROTEIN, PUTATIVE (DUF247)-RELATED"/>
    <property type="match status" value="1"/>
</dbReference>
<organism evidence="2 3">
    <name type="scientific">Carya illinoinensis</name>
    <name type="common">Pecan</name>
    <dbReference type="NCBI Taxonomy" id="32201"/>
    <lineage>
        <taxon>Eukaryota</taxon>
        <taxon>Viridiplantae</taxon>
        <taxon>Streptophyta</taxon>
        <taxon>Embryophyta</taxon>
        <taxon>Tracheophyta</taxon>
        <taxon>Spermatophyta</taxon>
        <taxon>Magnoliopsida</taxon>
        <taxon>eudicotyledons</taxon>
        <taxon>Gunneridae</taxon>
        <taxon>Pentapetalae</taxon>
        <taxon>rosids</taxon>
        <taxon>fabids</taxon>
        <taxon>Fagales</taxon>
        <taxon>Juglandaceae</taxon>
        <taxon>Carya</taxon>
    </lineage>
</organism>
<dbReference type="Proteomes" id="UP000811609">
    <property type="component" value="Chromosome 14"/>
</dbReference>
<gene>
    <name evidence="2" type="ORF">CIPAW_14G022400</name>
</gene>
<keyword evidence="1" id="KW-0472">Membrane</keyword>
<dbReference type="InterPro" id="IPR004158">
    <property type="entry name" value="DUF247_pln"/>
</dbReference>
<evidence type="ECO:0000256" key="1">
    <source>
        <dbReference type="SAM" id="Phobius"/>
    </source>
</evidence>
<feature type="transmembrane region" description="Helical" evidence="1">
    <location>
        <begin position="431"/>
        <end position="453"/>
    </location>
</feature>
<evidence type="ECO:0000313" key="2">
    <source>
        <dbReference type="EMBL" id="KAG6628572.1"/>
    </source>
</evidence>
<reference evidence="2" key="1">
    <citation type="submission" date="2020-12" db="EMBL/GenBank/DDBJ databases">
        <title>WGS assembly of Carya illinoinensis cv. Pawnee.</title>
        <authorList>
            <person name="Platts A."/>
            <person name="Shu S."/>
            <person name="Wright S."/>
            <person name="Barry K."/>
            <person name="Edger P."/>
            <person name="Pires J.C."/>
            <person name="Schmutz J."/>
        </authorList>
    </citation>
    <scope>NUCLEOTIDE SEQUENCE</scope>
    <source>
        <tissue evidence="2">Leaf</tissue>
    </source>
</reference>
<accession>A0A8T1NFF1</accession>
<dbReference type="PANTHER" id="PTHR31170">
    <property type="entry name" value="BNAC04G53230D PROTEIN"/>
    <property type="match status" value="1"/>
</dbReference>